<evidence type="ECO:0000313" key="1">
    <source>
        <dbReference type="EMBL" id="MCQ4924076.1"/>
    </source>
</evidence>
<dbReference type="EMBL" id="JANGAC010000010">
    <property type="protein sequence ID" value="MCQ4924076.1"/>
    <property type="molecule type" value="Genomic_DNA"/>
</dbReference>
<reference evidence="1 2" key="1">
    <citation type="submission" date="2022-06" db="EMBL/GenBank/DDBJ databases">
        <title>Isolation of gut microbiota from human fecal samples.</title>
        <authorList>
            <person name="Pamer E.G."/>
            <person name="Barat B."/>
            <person name="Waligurski E."/>
            <person name="Medina S."/>
            <person name="Paddock L."/>
            <person name="Mostad J."/>
        </authorList>
    </citation>
    <scope>NUCLEOTIDE SEQUENCE [LARGE SCALE GENOMIC DNA]</scope>
    <source>
        <strain evidence="1 2">DFI.7.95</strain>
    </source>
</reference>
<dbReference type="Proteomes" id="UP001524478">
    <property type="component" value="Unassembled WGS sequence"/>
</dbReference>
<evidence type="ECO:0008006" key="3">
    <source>
        <dbReference type="Google" id="ProtNLM"/>
    </source>
</evidence>
<organism evidence="1 2">
    <name type="scientific">Tissierella carlieri</name>
    <dbReference type="NCBI Taxonomy" id="689904"/>
    <lineage>
        <taxon>Bacteria</taxon>
        <taxon>Bacillati</taxon>
        <taxon>Bacillota</taxon>
        <taxon>Tissierellia</taxon>
        <taxon>Tissierellales</taxon>
        <taxon>Tissierellaceae</taxon>
        <taxon>Tissierella</taxon>
    </lineage>
</organism>
<proteinExistence type="predicted"/>
<evidence type="ECO:0000313" key="2">
    <source>
        <dbReference type="Proteomes" id="UP001524478"/>
    </source>
</evidence>
<gene>
    <name evidence="1" type="ORF">NE686_13320</name>
</gene>
<name>A0ABT1SC79_9FIRM</name>
<dbReference type="RefSeq" id="WP_256311899.1">
    <property type="nucleotide sequence ID" value="NZ_JANGAC010000010.1"/>
</dbReference>
<sequence>MFDKFGDYMFYLLNAPLKKGGKKSNQLYIFMKVIGKLFDDTKRDILRVRDESMVISASPVMLPVHGQDRQMARLKNEDIEAYRTRLSMKAIIAEKAGSEEGILLALAALGYEQSYIEPMWKQDAELWAEFIIFLRGKNPSSVNDLRVIDAEVMKVKQGSSKPFYGAAVGNHITISSNVQDGRVKLPLCNTLVCGVYPEFANVGHLIEMNVKTLSREEGALVAYPLVGRAVASTKTYQDYKCTEYHGYESKVGISGESQDGELIYPLCGDEYLKGGES</sequence>
<accession>A0ABT1SC79</accession>
<comment type="caution">
    <text evidence="1">The sequence shown here is derived from an EMBL/GenBank/DDBJ whole genome shotgun (WGS) entry which is preliminary data.</text>
</comment>
<protein>
    <recommendedName>
        <fullName evidence="3">Site-specific DNA-methyltransferase (adenine-specific)</fullName>
    </recommendedName>
</protein>
<keyword evidence="2" id="KW-1185">Reference proteome</keyword>